<reference evidence="2" key="1">
    <citation type="submission" date="2024-03" db="EMBL/GenBank/DDBJ databases">
        <authorList>
            <consortium name="ELIXIR-Norway"/>
            <consortium name="Elixir Norway"/>
        </authorList>
    </citation>
    <scope>NUCLEOTIDE SEQUENCE</scope>
</reference>
<protein>
    <submittedName>
        <fullName evidence="2">Uncharacterized protein</fullName>
    </submittedName>
</protein>
<feature type="compositionally biased region" description="Basic and acidic residues" evidence="1">
    <location>
        <begin position="56"/>
        <end position="67"/>
    </location>
</feature>
<keyword evidence="3" id="KW-1185">Reference proteome</keyword>
<gene>
    <name evidence="2" type="ORF">CSSPJE1EN2_LOCUS11010</name>
</gene>
<name>A0ABP1AZJ6_9BRYO</name>
<sequence length="186" mass="21169">MLEDSRLGEELWAKAMVTTIYTRNRLPSRAHGKTPWEKLFREKPNPAFGTIELNSRSKKEERAHDLSHVSPPIQMGAGNIPMGKFGTGREESNGPLGVLTQGPTVSQKLLLQIDLKDEEDGKEQELRRNPARGRRTPARYWANLAIEGSNPRGSGEHHELQTYQEVVSREESELWHKSMDEEMRSL</sequence>
<accession>A0ABP1AZJ6</accession>
<evidence type="ECO:0000313" key="2">
    <source>
        <dbReference type="EMBL" id="CAK9868015.1"/>
    </source>
</evidence>
<dbReference type="Proteomes" id="UP001497522">
    <property type="component" value="Chromosome 17"/>
</dbReference>
<feature type="region of interest" description="Disordered" evidence="1">
    <location>
        <begin position="56"/>
        <end position="78"/>
    </location>
</feature>
<dbReference type="EMBL" id="OZ023718">
    <property type="protein sequence ID" value="CAK9868015.1"/>
    <property type="molecule type" value="Genomic_DNA"/>
</dbReference>
<evidence type="ECO:0000256" key="1">
    <source>
        <dbReference type="SAM" id="MobiDB-lite"/>
    </source>
</evidence>
<organism evidence="2 3">
    <name type="scientific">Sphagnum jensenii</name>
    <dbReference type="NCBI Taxonomy" id="128206"/>
    <lineage>
        <taxon>Eukaryota</taxon>
        <taxon>Viridiplantae</taxon>
        <taxon>Streptophyta</taxon>
        <taxon>Embryophyta</taxon>
        <taxon>Bryophyta</taxon>
        <taxon>Sphagnophytina</taxon>
        <taxon>Sphagnopsida</taxon>
        <taxon>Sphagnales</taxon>
        <taxon>Sphagnaceae</taxon>
        <taxon>Sphagnum</taxon>
    </lineage>
</organism>
<proteinExistence type="predicted"/>
<evidence type="ECO:0000313" key="3">
    <source>
        <dbReference type="Proteomes" id="UP001497522"/>
    </source>
</evidence>